<dbReference type="PROSITE" id="PS51257">
    <property type="entry name" value="PROKAR_LIPOPROTEIN"/>
    <property type="match status" value="1"/>
</dbReference>
<feature type="domain" description="ABC transporter substrate-binding protein PnrA-like" evidence="7">
    <location>
        <begin position="38"/>
        <end position="317"/>
    </location>
</feature>
<keyword evidence="5" id="KW-0472">Membrane</keyword>
<dbReference type="PANTHER" id="PTHR34296:SF2">
    <property type="entry name" value="ABC TRANSPORTER GUANOSINE-BINDING PROTEIN NUPN"/>
    <property type="match status" value="1"/>
</dbReference>
<dbReference type="PANTHER" id="PTHR34296">
    <property type="entry name" value="TRANSCRIPTIONAL ACTIVATOR PROTEIN MED"/>
    <property type="match status" value="1"/>
</dbReference>
<dbReference type="AlphaFoldDB" id="A0A381PNM8"/>
<organism evidence="8">
    <name type="scientific">marine metagenome</name>
    <dbReference type="NCBI Taxonomy" id="408172"/>
    <lineage>
        <taxon>unclassified sequences</taxon>
        <taxon>metagenomes</taxon>
        <taxon>ecological metagenomes</taxon>
    </lineage>
</organism>
<evidence type="ECO:0000256" key="6">
    <source>
        <dbReference type="ARBA" id="ARBA00023288"/>
    </source>
</evidence>
<accession>A0A381PNM8</accession>
<gene>
    <name evidence="8" type="ORF">METZ01_LOCUS19927</name>
</gene>
<keyword evidence="4" id="KW-0732">Signal</keyword>
<comment type="similarity">
    <text evidence="2">Belongs to the BMP lipoprotein family.</text>
</comment>
<proteinExistence type="inferred from homology"/>
<comment type="subcellular location">
    <subcellularLocation>
        <location evidence="1">Cell membrane</location>
        <topology evidence="1">Lipid-anchor</topology>
    </subcellularLocation>
</comment>
<dbReference type="CDD" id="cd06304">
    <property type="entry name" value="PBP1_BmpA_Med_PnrA-like"/>
    <property type="match status" value="1"/>
</dbReference>
<evidence type="ECO:0000256" key="4">
    <source>
        <dbReference type="ARBA" id="ARBA00022729"/>
    </source>
</evidence>
<name>A0A381PNM8_9ZZZZ</name>
<reference evidence="8" key="1">
    <citation type="submission" date="2018-05" db="EMBL/GenBank/DDBJ databases">
        <authorList>
            <person name="Lanie J.A."/>
            <person name="Ng W.-L."/>
            <person name="Kazmierczak K.M."/>
            <person name="Andrzejewski T.M."/>
            <person name="Davidsen T.M."/>
            <person name="Wayne K.J."/>
            <person name="Tettelin H."/>
            <person name="Glass J.I."/>
            <person name="Rusch D."/>
            <person name="Podicherti R."/>
            <person name="Tsui H.-C.T."/>
            <person name="Winkler M.E."/>
        </authorList>
    </citation>
    <scope>NUCLEOTIDE SEQUENCE</scope>
</reference>
<keyword evidence="3" id="KW-1003">Cell membrane</keyword>
<dbReference type="EMBL" id="UINC01001002">
    <property type="protein sequence ID" value="SUZ67073.1"/>
    <property type="molecule type" value="Genomic_DNA"/>
</dbReference>
<dbReference type="InterPro" id="IPR003760">
    <property type="entry name" value="PnrA-like"/>
</dbReference>
<dbReference type="Pfam" id="PF02608">
    <property type="entry name" value="Bmp"/>
    <property type="match status" value="1"/>
</dbReference>
<dbReference type="InterPro" id="IPR050957">
    <property type="entry name" value="BMP_lipoprotein"/>
</dbReference>
<evidence type="ECO:0000259" key="7">
    <source>
        <dbReference type="Pfam" id="PF02608"/>
    </source>
</evidence>
<evidence type="ECO:0000256" key="5">
    <source>
        <dbReference type="ARBA" id="ARBA00023136"/>
    </source>
</evidence>
<keyword evidence="6" id="KW-0449">Lipoprotein</keyword>
<evidence type="ECO:0000256" key="3">
    <source>
        <dbReference type="ARBA" id="ARBA00022475"/>
    </source>
</evidence>
<protein>
    <recommendedName>
        <fullName evidence="7">ABC transporter substrate-binding protein PnrA-like domain-containing protein</fullName>
    </recommendedName>
</protein>
<dbReference type="Gene3D" id="3.40.50.2300">
    <property type="match status" value="2"/>
</dbReference>
<evidence type="ECO:0000256" key="2">
    <source>
        <dbReference type="ARBA" id="ARBA00008610"/>
    </source>
</evidence>
<dbReference type="SUPFAM" id="SSF53822">
    <property type="entry name" value="Periplasmic binding protein-like I"/>
    <property type="match status" value="1"/>
</dbReference>
<evidence type="ECO:0000313" key="8">
    <source>
        <dbReference type="EMBL" id="SUZ67073.1"/>
    </source>
</evidence>
<evidence type="ECO:0000256" key="1">
    <source>
        <dbReference type="ARBA" id="ARBA00004193"/>
    </source>
</evidence>
<dbReference type="InterPro" id="IPR028082">
    <property type="entry name" value="Peripla_BP_I"/>
</dbReference>
<dbReference type="GO" id="GO:0005886">
    <property type="term" value="C:plasma membrane"/>
    <property type="evidence" value="ECO:0007669"/>
    <property type="project" value="UniProtKB-SubCell"/>
</dbReference>
<sequence>MHRLILSALLITNATVSACTAPENSDRRVMGLEEVPLRAALLTAGPVSDAGWYAGAYEGLLLLRDSLGAEVSHQQTRTPAEFDEAFLSYASSGYDLVFAHGFEYQDAAIRAGQQFPSTTFIVSGGGRYSENVIPLIFELEEGSYLAGMAAAHVSESGILGMVGGVEIPPVQGTFRAFEAGAQSINPDIRVLEAFIGNWDDVAAAKEAAIAQLRNGADVIIHNVDAASFGVFQAVREMVESGGRAWALGMNRDQNQIAPEVILGSAVIRIPQAFLEIALSWESGELGGRPVYAGANEEVIDFVVNPATAHIFSADFIATMQEVRARIRSGTFEVPKVSFIEGEIGRS</sequence>